<sequence length="278" mass="30271">MNNSIWSLARKGLSFASKPLTFTRNAAQLTSIHAITSMRTKESTVNHSLEIANMRKRLLARPGLLGVKRGMITWYTDDGKQFGATVIEIDNCEVIQNKTVETHGYTSVLLGQCDKLKNITDNNLRKFQEAGVSPKQHIGEFRIRDESGLIPVGTELTADYFAVGQLVDVKAVTKGKGFAGVMKRHGFKGLKASHGVSKAHRSAGSMGATQTPGRVLPGKKMAGRMGGKNCTVFNNEVLHADAEAGILVLKGQIPGPNRSFVRINDAKKLYSKSLMCMK</sequence>
<dbReference type="EMBL" id="LMYN01000195">
    <property type="protein sequence ID" value="KRZ98900.1"/>
    <property type="molecule type" value="Genomic_DNA"/>
</dbReference>
<dbReference type="InterPro" id="IPR019927">
    <property type="entry name" value="Ribosomal_uL3_bac/org-type"/>
</dbReference>
<dbReference type="PROSITE" id="PS00474">
    <property type="entry name" value="RIBOSOMAL_L3"/>
    <property type="match status" value="1"/>
</dbReference>
<dbReference type="Pfam" id="PF00297">
    <property type="entry name" value="Ribosomal_L3"/>
    <property type="match status" value="1"/>
</dbReference>
<keyword evidence="10" id="KW-1185">Reference proteome</keyword>
<name>A0A0V1PRW1_9ASCO</name>
<dbReference type="PANTHER" id="PTHR11229">
    <property type="entry name" value="50S RIBOSOMAL PROTEIN L3"/>
    <property type="match status" value="1"/>
</dbReference>
<dbReference type="InterPro" id="IPR009000">
    <property type="entry name" value="Transl_B-barrel_sf"/>
</dbReference>
<dbReference type="AlphaFoldDB" id="A0A0V1PRW1"/>
<comment type="subcellular location">
    <subcellularLocation>
        <location evidence="1">Mitochondrion</location>
    </subcellularLocation>
</comment>
<evidence type="ECO:0000256" key="1">
    <source>
        <dbReference type="ARBA" id="ARBA00004173"/>
    </source>
</evidence>
<accession>A0A0V1PRW1</accession>
<organism evidence="9 10">
    <name type="scientific">Debaryomyces fabryi</name>
    <dbReference type="NCBI Taxonomy" id="58627"/>
    <lineage>
        <taxon>Eukaryota</taxon>
        <taxon>Fungi</taxon>
        <taxon>Dikarya</taxon>
        <taxon>Ascomycota</taxon>
        <taxon>Saccharomycotina</taxon>
        <taxon>Pichiomycetes</taxon>
        <taxon>Debaryomycetaceae</taxon>
        <taxon>Debaryomyces</taxon>
    </lineage>
</organism>
<keyword evidence="4 8" id="KW-0689">Ribosomal protein</keyword>
<dbReference type="Gene3D" id="3.30.160.810">
    <property type="match status" value="1"/>
</dbReference>
<dbReference type="InterPro" id="IPR000597">
    <property type="entry name" value="Ribosomal_uL3"/>
</dbReference>
<comment type="similarity">
    <text evidence="2 8">Belongs to the universal ribosomal protein uL3 family.</text>
</comment>
<dbReference type="NCBIfam" id="TIGR03625">
    <property type="entry name" value="L3_bact"/>
    <property type="match status" value="1"/>
</dbReference>
<gene>
    <name evidence="9" type="ORF">AC631_05334</name>
</gene>
<evidence type="ECO:0000256" key="4">
    <source>
        <dbReference type="ARBA" id="ARBA00022980"/>
    </source>
</evidence>
<evidence type="ECO:0000256" key="7">
    <source>
        <dbReference type="ARBA" id="ARBA00035209"/>
    </source>
</evidence>
<keyword evidence="6 8" id="KW-0687">Ribonucleoprotein</keyword>
<dbReference type="OrthoDB" id="274683at2759"/>
<evidence type="ECO:0000256" key="8">
    <source>
        <dbReference type="RuleBase" id="RU003905"/>
    </source>
</evidence>
<keyword evidence="5" id="KW-0496">Mitochondrion</keyword>
<proteinExistence type="inferred from homology"/>
<dbReference type="GO" id="GO:0006412">
    <property type="term" value="P:translation"/>
    <property type="evidence" value="ECO:0007669"/>
    <property type="project" value="InterPro"/>
</dbReference>
<dbReference type="Proteomes" id="UP000054251">
    <property type="component" value="Unassembled WGS sequence"/>
</dbReference>
<reference evidence="9 10" key="1">
    <citation type="submission" date="2015-11" db="EMBL/GenBank/DDBJ databases">
        <title>The genome of Debaryomyces fabryi.</title>
        <authorList>
            <person name="Tafer H."/>
            <person name="Lopandic K."/>
        </authorList>
    </citation>
    <scope>NUCLEOTIDE SEQUENCE [LARGE SCALE GENOMIC DNA]</scope>
    <source>
        <strain evidence="9 10">CBS 789</strain>
    </source>
</reference>
<dbReference type="RefSeq" id="XP_015465003.1">
    <property type="nucleotide sequence ID" value="XM_015614163.1"/>
</dbReference>
<dbReference type="FunFam" id="2.40.30.10:FF:000004">
    <property type="entry name" value="50S ribosomal protein L3"/>
    <property type="match status" value="1"/>
</dbReference>
<dbReference type="SUPFAM" id="SSF50447">
    <property type="entry name" value="Translation proteins"/>
    <property type="match status" value="1"/>
</dbReference>
<dbReference type="PANTHER" id="PTHR11229:SF8">
    <property type="entry name" value="LARGE RIBOSOMAL SUBUNIT PROTEIN UL3M"/>
    <property type="match status" value="1"/>
</dbReference>
<dbReference type="GeneID" id="26842343"/>
<evidence type="ECO:0000313" key="10">
    <source>
        <dbReference type="Proteomes" id="UP000054251"/>
    </source>
</evidence>
<dbReference type="GO" id="GO:0003735">
    <property type="term" value="F:structural constituent of ribosome"/>
    <property type="evidence" value="ECO:0007669"/>
    <property type="project" value="InterPro"/>
</dbReference>
<comment type="caution">
    <text evidence="9">The sequence shown here is derived from an EMBL/GenBank/DDBJ whole genome shotgun (WGS) entry which is preliminary data.</text>
</comment>
<evidence type="ECO:0000313" key="9">
    <source>
        <dbReference type="EMBL" id="KRZ98900.1"/>
    </source>
</evidence>
<protein>
    <recommendedName>
        <fullName evidence="7">Large ribosomal subunit protein uL3m</fullName>
    </recommendedName>
</protein>
<evidence type="ECO:0000256" key="6">
    <source>
        <dbReference type="ARBA" id="ARBA00023274"/>
    </source>
</evidence>
<keyword evidence="3" id="KW-0809">Transit peptide</keyword>
<dbReference type="InterPro" id="IPR019926">
    <property type="entry name" value="Ribosomal_uL3_CS"/>
</dbReference>
<evidence type="ECO:0000256" key="3">
    <source>
        <dbReference type="ARBA" id="ARBA00022946"/>
    </source>
</evidence>
<evidence type="ECO:0000256" key="5">
    <source>
        <dbReference type="ARBA" id="ARBA00023128"/>
    </source>
</evidence>
<dbReference type="GO" id="GO:0005762">
    <property type="term" value="C:mitochondrial large ribosomal subunit"/>
    <property type="evidence" value="ECO:0007669"/>
    <property type="project" value="TreeGrafter"/>
</dbReference>
<evidence type="ECO:0000256" key="2">
    <source>
        <dbReference type="ARBA" id="ARBA00006540"/>
    </source>
</evidence>
<dbReference type="Gene3D" id="2.40.30.10">
    <property type="entry name" value="Translation factors"/>
    <property type="match status" value="1"/>
</dbReference>